<feature type="compositionally biased region" description="Low complexity" evidence="1">
    <location>
        <begin position="328"/>
        <end position="352"/>
    </location>
</feature>
<feature type="region of interest" description="Disordered" evidence="1">
    <location>
        <begin position="325"/>
        <end position="352"/>
    </location>
</feature>
<accession>A0A0R1ZJP6</accession>
<dbReference type="STRING" id="1291052.FC18_GL002149"/>
<dbReference type="PANTHER" id="PTHR37804">
    <property type="entry name" value="CDAA REGULATORY PROTEIN CDAR"/>
    <property type="match status" value="1"/>
</dbReference>
<organism evidence="2 3">
    <name type="scientific">Lacticaseibacillus sharpeae JCM 1186 = DSM 20505</name>
    <dbReference type="NCBI Taxonomy" id="1291052"/>
    <lineage>
        <taxon>Bacteria</taxon>
        <taxon>Bacillati</taxon>
        <taxon>Bacillota</taxon>
        <taxon>Bacilli</taxon>
        <taxon>Lactobacillales</taxon>
        <taxon>Lactobacillaceae</taxon>
        <taxon>Lacticaseibacillus</taxon>
    </lineage>
</organism>
<dbReference type="EMBL" id="AYYO01000044">
    <property type="protein sequence ID" value="KRM54735.1"/>
    <property type="molecule type" value="Genomic_DNA"/>
</dbReference>
<evidence type="ECO:0000256" key="1">
    <source>
        <dbReference type="SAM" id="MobiDB-lite"/>
    </source>
</evidence>
<evidence type="ECO:0000313" key="3">
    <source>
        <dbReference type="Proteomes" id="UP000051679"/>
    </source>
</evidence>
<dbReference type="InterPro" id="IPR053154">
    <property type="entry name" value="c-di-AMP_regulator"/>
</dbReference>
<dbReference type="Proteomes" id="UP000051679">
    <property type="component" value="Unassembled WGS sequence"/>
</dbReference>
<dbReference type="Pfam" id="PF07949">
    <property type="entry name" value="YbbR"/>
    <property type="match status" value="3"/>
</dbReference>
<sequence>MMNKFWDSPWVYRVLSLFIAVALFAYVNAEKIDNSIHTNKTTDSAVLATKTVSISAPLEINADLDKYYVTGFPEKVKVKVEGNAALVTTLQNTQNFRVVANLRKLSVGSHTVRLQVQGLSNNLTYKVDPATIKVNIQNRISKTMAVQVDYNKSAIADGYTAGSPVLSTANVQVTGARSEIERIYEVSASLALARNTHKNITQTVTLQALDSNGHTLDVMITPQTVRVKLPISMPSKKVPLTFKQTGKAATGRSYAFESNTESVMIYGKKSVLQDLDSLEVPIDVGGIDTTTKKTIDLTAIDSDLASVKPGSAKVTIKVTNSKSLVPEADSSATTKSSSSAASSSDSDSSSSK</sequence>
<dbReference type="Gene3D" id="2.170.120.40">
    <property type="entry name" value="YbbR-like domain"/>
    <property type="match status" value="2"/>
</dbReference>
<name>A0A0R1ZJP6_9LACO</name>
<dbReference type="RefSeq" id="WP_054677220.1">
    <property type="nucleotide sequence ID" value="NZ_AYYO01000044.1"/>
</dbReference>
<dbReference type="PATRIC" id="fig|1291052.5.peg.2213"/>
<keyword evidence="3" id="KW-1185">Reference proteome</keyword>
<dbReference type="OrthoDB" id="2139417at2"/>
<protein>
    <submittedName>
        <fullName evidence="2">YbbR like protein</fullName>
    </submittedName>
</protein>
<dbReference type="AlphaFoldDB" id="A0A0R1ZJP6"/>
<dbReference type="InterPro" id="IPR012505">
    <property type="entry name" value="YbbR"/>
</dbReference>
<dbReference type="PANTHER" id="PTHR37804:SF1">
    <property type="entry name" value="CDAA REGULATORY PROTEIN CDAR"/>
    <property type="match status" value="1"/>
</dbReference>
<evidence type="ECO:0000313" key="2">
    <source>
        <dbReference type="EMBL" id="KRM54735.1"/>
    </source>
</evidence>
<gene>
    <name evidence="2" type="ORF">FC18_GL002149</name>
</gene>
<reference evidence="2 3" key="1">
    <citation type="journal article" date="2015" name="Genome Announc.">
        <title>Expanding the biotechnology potential of lactobacilli through comparative genomics of 213 strains and associated genera.</title>
        <authorList>
            <person name="Sun Z."/>
            <person name="Harris H.M."/>
            <person name="McCann A."/>
            <person name="Guo C."/>
            <person name="Argimon S."/>
            <person name="Zhang W."/>
            <person name="Yang X."/>
            <person name="Jeffery I.B."/>
            <person name="Cooney J.C."/>
            <person name="Kagawa T.F."/>
            <person name="Liu W."/>
            <person name="Song Y."/>
            <person name="Salvetti E."/>
            <person name="Wrobel A."/>
            <person name="Rasinkangas P."/>
            <person name="Parkhill J."/>
            <person name="Rea M.C."/>
            <person name="O'Sullivan O."/>
            <person name="Ritari J."/>
            <person name="Douillard F.P."/>
            <person name="Paul Ross R."/>
            <person name="Yang R."/>
            <person name="Briner A.E."/>
            <person name="Felis G.E."/>
            <person name="de Vos W.M."/>
            <person name="Barrangou R."/>
            <person name="Klaenhammer T.R."/>
            <person name="Caufield P.W."/>
            <person name="Cui Y."/>
            <person name="Zhang H."/>
            <person name="O'Toole P.W."/>
        </authorList>
    </citation>
    <scope>NUCLEOTIDE SEQUENCE [LARGE SCALE GENOMIC DNA]</scope>
    <source>
        <strain evidence="2 3">DSM 20505</strain>
    </source>
</reference>
<dbReference type="Gene3D" id="2.170.120.30">
    <property type="match status" value="1"/>
</dbReference>
<comment type="caution">
    <text evidence="2">The sequence shown here is derived from an EMBL/GenBank/DDBJ whole genome shotgun (WGS) entry which is preliminary data.</text>
</comment>
<proteinExistence type="predicted"/>